<comment type="caution">
    <text evidence="1">The sequence shown here is derived from an EMBL/GenBank/DDBJ whole genome shotgun (WGS) entry which is preliminary data.</text>
</comment>
<dbReference type="EMBL" id="CAUYUJ010020393">
    <property type="protein sequence ID" value="CAK0897872.1"/>
    <property type="molecule type" value="Genomic_DNA"/>
</dbReference>
<accession>A0ABN9XE36</accession>
<feature type="non-terminal residue" evidence="1">
    <location>
        <position position="1"/>
    </location>
</feature>
<keyword evidence="2" id="KW-1185">Reference proteome</keyword>
<name>A0ABN9XE36_9DINO</name>
<protein>
    <submittedName>
        <fullName evidence="1">Uncharacterized protein</fullName>
    </submittedName>
</protein>
<reference evidence="1" key="1">
    <citation type="submission" date="2023-10" db="EMBL/GenBank/DDBJ databases">
        <authorList>
            <person name="Chen Y."/>
            <person name="Shah S."/>
            <person name="Dougan E. K."/>
            <person name="Thang M."/>
            <person name="Chan C."/>
        </authorList>
    </citation>
    <scope>NUCLEOTIDE SEQUENCE [LARGE SCALE GENOMIC DNA]</scope>
</reference>
<organism evidence="1 2">
    <name type="scientific">Prorocentrum cordatum</name>
    <dbReference type="NCBI Taxonomy" id="2364126"/>
    <lineage>
        <taxon>Eukaryota</taxon>
        <taxon>Sar</taxon>
        <taxon>Alveolata</taxon>
        <taxon>Dinophyceae</taxon>
        <taxon>Prorocentrales</taxon>
        <taxon>Prorocentraceae</taxon>
        <taxon>Prorocentrum</taxon>
    </lineage>
</organism>
<gene>
    <name evidence="1" type="ORF">PCOR1329_LOCUS75924</name>
</gene>
<proteinExistence type="predicted"/>
<dbReference type="Proteomes" id="UP001189429">
    <property type="component" value="Unassembled WGS sequence"/>
</dbReference>
<evidence type="ECO:0000313" key="2">
    <source>
        <dbReference type="Proteomes" id="UP001189429"/>
    </source>
</evidence>
<evidence type="ECO:0000313" key="1">
    <source>
        <dbReference type="EMBL" id="CAK0897872.1"/>
    </source>
</evidence>
<sequence>GVGESEWFSSMFREAAFGVRPSLDRGLGAGDTVCLLKESSELRLAEEGGGGVRIVDAKSVFDSLIKCAEGRKEDRRAVIDLAILRGAMEKDG</sequence>